<name>A0A6H5IVB6_9HYME</name>
<keyword evidence="2" id="KW-1185">Reference proteome</keyword>
<dbReference type="AlphaFoldDB" id="A0A6H5IVB6"/>
<dbReference type="EMBL" id="CADCXV010001108">
    <property type="protein sequence ID" value="CAB0041331.1"/>
    <property type="molecule type" value="Genomic_DNA"/>
</dbReference>
<proteinExistence type="predicted"/>
<reference evidence="1 2" key="1">
    <citation type="submission" date="2020-02" db="EMBL/GenBank/DDBJ databases">
        <authorList>
            <person name="Ferguson B K."/>
        </authorList>
    </citation>
    <scope>NUCLEOTIDE SEQUENCE [LARGE SCALE GENOMIC DNA]</scope>
</reference>
<protein>
    <submittedName>
        <fullName evidence="1">Uncharacterized protein</fullName>
    </submittedName>
</protein>
<evidence type="ECO:0000313" key="1">
    <source>
        <dbReference type="EMBL" id="CAB0041331.1"/>
    </source>
</evidence>
<accession>A0A6H5IVB6</accession>
<sequence>MRCKESRSMQIRVGKSIFPAYPNERLSNDASPASLRIRKLPRAICSLDQLAAYRYWLSMSVPIDERRSRLMIFIVTASSVVRLHFTQRSDLQSTAIDIGHCEGTGST</sequence>
<organism evidence="1 2">
    <name type="scientific">Trichogramma brassicae</name>
    <dbReference type="NCBI Taxonomy" id="86971"/>
    <lineage>
        <taxon>Eukaryota</taxon>
        <taxon>Metazoa</taxon>
        <taxon>Ecdysozoa</taxon>
        <taxon>Arthropoda</taxon>
        <taxon>Hexapoda</taxon>
        <taxon>Insecta</taxon>
        <taxon>Pterygota</taxon>
        <taxon>Neoptera</taxon>
        <taxon>Endopterygota</taxon>
        <taxon>Hymenoptera</taxon>
        <taxon>Apocrita</taxon>
        <taxon>Proctotrupomorpha</taxon>
        <taxon>Chalcidoidea</taxon>
        <taxon>Trichogrammatidae</taxon>
        <taxon>Trichogramma</taxon>
    </lineage>
</organism>
<gene>
    <name evidence="1" type="ORF">TBRA_LOCUS13003</name>
</gene>
<evidence type="ECO:0000313" key="2">
    <source>
        <dbReference type="Proteomes" id="UP000479190"/>
    </source>
</evidence>
<dbReference type="Proteomes" id="UP000479190">
    <property type="component" value="Unassembled WGS sequence"/>
</dbReference>